<feature type="compositionally biased region" description="Polar residues" evidence="1">
    <location>
        <begin position="1"/>
        <end position="13"/>
    </location>
</feature>
<evidence type="ECO:0000313" key="3">
    <source>
        <dbReference type="Proteomes" id="UP001500957"/>
    </source>
</evidence>
<gene>
    <name evidence="2" type="ORF">GCM10009547_11270</name>
</gene>
<comment type="caution">
    <text evidence="2">The sequence shown here is derived from an EMBL/GenBank/DDBJ whole genome shotgun (WGS) entry which is preliminary data.</text>
</comment>
<dbReference type="Proteomes" id="UP001500957">
    <property type="component" value="Unassembled WGS sequence"/>
</dbReference>
<feature type="region of interest" description="Disordered" evidence="1">
    <location>
        <begin position="116"/>
        <end position="152"/>
    </location>
</feature>
<keyword evidence="3" id="KW-1185">Reference proteome</keyword>
<evidence type="ECO:0000256" key="1">
    <source>
        <dbReference type="SAM" id="MobiDB-lite"/>
    </source>
</evidence>
<reference evidence="2 3" key="1">
    <citation type="journal article" date="2019" name="Int. J. Syst. Evol. Microbiol.">
        <title>The Global Catalogue of Microorganisms (GCM) 10K type strain sequencing project: providing services to taxonomists for standard genome sequencing and annotation.</title>
        <authorList>
            <consortium name="The Broad Institute Genomics Platform"/>
            <consortium name="The Broad Institute Genome Sequencing Center for Infectious Disease"/>
            <person name="Wu L."/>
            <person name="Ma J."/>
        </authorList>
    </citation>
    <scope>NUCLEOTIDE SEQUENCE [LARGE SCALE GENOMIC DNA]</scope>
    <source>
        <strain evidence="2 3">JCM 10671</strain>
    </source>
</reference>
<name>A0ABN1GGC3_9ACTN</name>
<proteinExistence type="predicted"/>
<feature type="compositionally biased region" description="Low complexity" evidence="1">
    <location>
        <begin position="137"/>
        <end position="152"/>
    </location>
</feature>
<feature type="region of interest" description="Disordered" evidence="1">
    <location>
        <begin position="1"/>
        <end position="25"/>
    </location>
</feature>
<dbReference type="RefSeq" id="WP_344602510.1">
    <property type="nucleotide sequence ID" value="NZ_BAAAHE010000008.1"/>
</dbReference>
<evidence type="ECO:0000313" key="2">
    <source>
        <dbReference type="EMBL" id="GAA0610981.1"/>
    </source>
</evidence>
<protein>
    <submittedName>
        <fullName evidence="2">Uncharacterized protein</fullName>
    </submittedName>
</protein>
<dbReference type="EMBL" id="BAAAHE010000008">
    <property type="protein sequence ID" value="GAA0610981.1"/>
    <property type="molecule type" value="Genomic_DNA"/>
</dbReference>
<feature type="compositionally biased region" description="Basic and acidic residues" evidence="1">
    <location>
        <begin position="116"/>
        <end position="130"/>
    </location>
</feature>
<organism evidence="2 3">
    <name type="scientific">Sporichthya brevicatena</name>
    <dbReference type="NCBI Taxonomy" id="171442"/>
    <lineage>
        <taxon>Bacteria</taxon>
        <taxon>Bacillati</taxon>
        <taxon>Actinomycetota</taxon>
        <taxon>Actinomycetes</taxon>
        <taxon>Sporichthyales</taxon>
        <taxon>Sporichthyaceae</taxon>
        <taxon>Sporichthya</taxon>
    </lineage>
</organism>
<sequence>MSASPTADQSPTENAPDPLSDPAAEAAGKLGEALEYVERARGQLYEFHHHIGHADLMLDEVLEGLEKGGHTDLVALIRERVYGRDVLQGRWTYQVVDEFDDNYYAAWKDVTATVRDKVPGGGRHEHEAALKRRRSPLSDPALSAPPSESRTT</sequence>
<accession>A0ABN1GGC3</accession>